<keyword evidence="1" id="KW-0812">Transmembrane</keyword>
<dbReference type="InterPro" id="IPR025646">
    <property type="entry name" value="DUF4350"/>
</dbReference>
<proteinExistence type="predicted"/>
<protein>
    <submittedName>
        <fullName evidence="3">Uncharacterized protein DUF4350</fullName>
    </submittedName>
</protein>
<evidence type="ECO:0000256" key="1">
    <source>
        <dbReference type="SAM" id="Phobius"/>
    </source>
</evidence>
<dbReference type="RefSeq" id="WP_148782824.1">
    <property type="nucleotide sequence ID" value="NZ_VNHU01000006.1"/>
</dbReference>
<dbReference type="OrthoDB" id="1111222at2"/>
<name>A0A5S5C0H8_9FLAO</name>
<gene>
    <name evidence="3" type="ORF">BD809_10635</name>
</gene>
<dbReference type="Proteomes" id="UP000324376">
    <property type="component" value="Unassembled WGS sequence"/>
</dbReference>
<reference evidence="3 4" key="1">
    <citation type="submission" date="2019-07" db="EMBL/GenBank/DDBJ databases">
        <title>Genomic Encyclopedia of Archaeal and Bacterial Type Strains, Phase II (KMG-II): from individual species to whole genera.</title>
        <authorList>
            <person name="Goeker M."/>
        </authorList>
    </citation>
    <scope>NUCLEOTIDE SEQUENCE [LARGE SCALE GENOMIC DNA]</scope>
    <source>
        <strain evidence="3 4">DSM 17527</strain>
    </source>
</reference>
<organism evidence="3 4">
    <name type="scientific">Aquimarina intermedia</name>
    <dbReference type="NCBI Taxonomy" id="350814"/>
    <lineage>
        <taxon>Bacteria</taxon>
        <taxon>Pseudomonadati</taxon>
        <taxon>Bacteroidota</taxon>
        <taxon>Flavobacteriia</taxon>
        <taxon>Flavobacteriales</taxon>
        <taxon>Flavobacteriaceae</taxon>
        <taxon>Aquimarina</taxon>
    </lineage>
</organism>
<keyword evidence="1" id="KW-1133">Transmembrane helix</keyword>
<dbReference type="AlphaFoldDB" id="A0A5S5C0H8"/>
<evidence type="ECO:0000313" key="3">
    <source>
        <dbReference type="EMBL" id="TYP72787.1"/>
    </source>
</evidence>
<feature type="transmembrane region" description="Helical" evidence="1">
    <location>
        <begin position="270"/>
        <end position="287"/>
    </location>
</feature>
<evidence type="ECO:0000313" key="4">
    <source>
        <dbReference type="Proteomes" id="UP000324376"/>
    </source>
</evidence>
<dbReference type="EMBL" id="VNHU01000006">
    <property type="protein sequence ID" value="TYP72787.1"/>
    <property type="molecule type" value="Genomic_DNA"/>
</dbReference>
<sequence>MSKGYKIIAILLLGLLALLTYYEATEPAPVNWYPSYSKLDKIPLGTYVFYNVLKDSHKKIQEVNTSPYEFLASSDSINGVYFFVNGHVNIENEELDQVLQWVTNGNTLFISAKTISHQLLDTLNLSADHLISLKSIETKPEIALTNSNLPGDDSYHYNRDIHVPYFSSIDTSATKVLGTVKLLTTTDSLQQRQFNFISQSFGNGQILLQMFPEAFANYFMLTNKNYQYTENLLAYIDHNQPLFWDNHYKSGKTTYSSPLYLLFRTKSLKWAYYTIIFGLVLFVIFEGKRKQRSIPVVNPLQNQSVAFAQTISAMYLERNDHKAIAIMQIQEFLNFLREEFRLTIDEFSGIDYKEISLKSGNSIKETKQLFENMQAIKNKSSVTNEELIKFVAKIKAFKNNLY</sequence>
<evidence type="ECO:0000259" key="2">
    <source>
        <dbReference type="Pfam" id="PF14258"/>
    </source>
</evidence>
<keyword evidence="1" id="KW-0472">Membrane</keyword>
<accession>A0A5S5C0H8</accession>
<comment type="caution">
    <text evidence="3">The sequence shown here is derived from an EMBL/GenBank/DDBJ whole genome shotgun (WGS) entry which is preliminary data.</text>
</comment>
<feature type="domain" description="DUF4350" evidence="2">
    <location>
        <begin position="40"/>
        <end position="233"/>
    </location>
</feature>
<dbReference type="Pfam" id="PF14258">
    <property type="entry name" value="DUF4350"/>
    <property type="match status" value="1"/>
</dbReference>
<keyword evidence="4" id="KW-1185">Reference proteome</keyword>